<dbReference type="PANTHER" id="PTHR33542">
    <property type="entry name" value="SIROHYDROCHLORIN FERROCHELATASE, CHLOROPLASTIC"/>
    <property type="match status" value="1"/>
</dbReference>
<evidence type="ECO:0000313" key="4">
    <source>
        <dbReference type="EMBL" id="MEK8026116.1"/>
    </source>
</evidence>
<keyword evidence="5" id="KW-1185">Reference proteome</keyword>
<feature type="region of interest" description="Disordered" evidence="3">
    <location>
        <begin position="1"/>
        <end position="24"/>
    </location>
</feature>
<sequence>MTPVPHPSAPSAASPVPAPVGDGTQAATTARGLLLFAHGARDPAWSAPFEAVAARCRAQPDAPAVALGFLEFMSPDLPGAGEQLAAAGCREVDIVPLFLGAGGHVRKDIPLLMARLAEQHPQVVWRLAPAIGQAEAVVAAMADVALQAGRR</sequence>
<dbReference type="SUPFAM" id="SSF53800">
    <property type="entry name" value="Chelatase"/>
    <property type="match status" value="1"/>
</dbReference>
<evidence type="ECO:0000256" key="2">
    <source>
        <dbReference type="ARBA" id="ARBA00023239"/>
    </source>
</evidence>
<dbReference type="Gene3D" id="3.40.50.1400">
    <property type="match status" value="1"/>
</dbReference>
<dbReference type="Pfam" id="PF01903">
    <property type="entry name" value="CbiX"/>
    <property type="match status" value="1"/>
</dbReference>
<organism evidence="4 5">
    <name type="scientific">Pseudaquabacterium rugosum</name>
    <dbReference type="NCBI Taxonomy" id="2984194"/>
    <lineage>
        <taxon>Bacteria</taxon>
        <taxon>Pseudomonadati</taxon>
        <taxon>Pseudomonadota</taxon>
        <taxon>Betaproteobacteria</taxon>
        <taxon>Burkholderiales</taxon>
        <taxon>Sphaerotilaceae</taxon>
        <taxon>Pseudaquabacterium</taxon>
    </lineage>
</organism>
<comment type="caution">
    <text evidence="4">The sequence shown here is derived from an EMBL/GenBank/DDBJ whole genome shotgun (WGS) entry which is preliminary data.</text>
</comment>
<keyword evidence="2" id="KW-0456">Lyase</keyword>
<dbReference type="EMBL" id="JBBUTF010000007">
    <property type="protein sequence ID" value="MEK8026116.1"/>
    <property type="molecule type" value="Genomic_DNA"/>
</dbReference>
<proteinExistence type="predicted"/>
<evidence type="ECO:0000256" key="3">
    <source>
        <dbReference type="SAM" id="MobiDB-lite"/>
    </source>
</evidence>
<keyword evidence="1" id="KW-0479">Metal-binding</keyword>
<dbReference type="InterPro" id="IPR050963">
    <property type="entry name" value="Sirohydro_Cobaltochel/CbiX"/>
</dbReference>
<accession>A0ABU9B928</accession>
<gene>
    <name evidence="4" type="ORF">AACH11_09115</name>
</gene>
<dbReference type="PANTHER" id="PTHR33542:SF5">
    <property type="entry name" value="FERROCHELATASE CHE1"/>
    <property type="match status" value="1"/>
</dbReference>
<name>A0ABU9B928_9BURK</name>
<reference evidence="4 5" key="1">
    <citation type="submission" date="2024-04" db="EMBL/GenBank/DDBJ databases">
        <title>Novel species of the genus Ideonella isolated from streams.</title>
        <authorList>
            <person name="Lu H."/>
        </authorList>
    </citation>
    <scope>NUCLEOTIDE SEQUENCE [LARGE SCALE GENOMIC DNA]</scope>
    <source>
        <strain evidence="4 5">BYS139W</strain>
    </source>
</reference>
<dbReference type="InterPro" id="IPR002762">
    <property type="entry name" value="CbiX-like"/>
</dbReference>
<evidence type="ECO:0000256" key="1">
    <source>
        <dbReference type="ARBA" id="ARBA00022723"/>
    </source>
</evidence>
<dbReference type="Proteomes" id="UP001368500">
    <property type="component" value="Unassembled WGS sequence"/>
</dbReference>
<dbReference type="CDD" id="cd03416">
    <property type="entry name" value="CbiX_SirB_N"/>
    <property type="match status" value="1"/>
</dbReference>
<dbReference type="RefSeq" id="WP_341373901.1">
    <property type="nucleotide sequence ID" value="NZ_JBBUTF010000007.1"/>
</dbReference>
<protein>
    <submittedName>
        <fullName evidence="4">CbiX/SirB N-terminal domain-containing protein</fullName>
    </submittedName>
</protein>
<evidence type="ECO:0000313" key="5">
    <source>
        <dbReference type="Proteomes" id="UP001368500"/>
    </source>
</evidence>